<reference evidence="1 2" key="1">
    <citation type="submission" date="2020-02" db="EMBL/GenBank/DDBJ databases">
        <authorList>
            <person name="Zheng R.K."/>
            <person name="Sun C.M."/>
        </authorList>
    </citation>
    <scope>NUCLEOTIDE SEQUENCE [LARGE SCALE GENOMIC DNA]</scope>
    <source>
        <strain evidence="2">rifampicinis</strain>
    </source>
</reference>
<proteinExistence type="predicted"/>
<sequence length="277" mass="31753">MPVDFTKARNSVYEHGTMWERALFAFLFQDGSLDHLYQCWLCYKNEDHGFGHRLEHDISYPGSHALALEYLLTVMTHFQIPAGHLLEGTPQWLESQLAEDGSIRQPEGLTAYPLAPWWVDMKGQTEPDSIVGNLASYGMATPDLLDSTQKWVRAHRTIEDIRANEWLFMAYHAYDYYMNVPDFTDVEQFQQATIDNITSLAQALPDEQLSSIFAFATAPDSPIVVAIPDVVERALDHVEATQQEDGHWLDQHNLRQWFPMTTVSNLYTLKQFGRLTV</sequence>
<dbReference type="Proteomes" id="UP000594468">
    <property type="component" value="Chromosome"/>
</dbReference>
<gene>
    <name evidence="1" type="ORF">G4Y79_08795</name>
</gene>
<dbReference type="EMBL" id="CP062983">
    <property type="protein sequence ID" value="QPC84456.1"/>
    <property type="molecule type" value="Genomic_DNA"/>
</dbReference>
<dbReference type="InterPro" id="IPR008930">
    <property type="entry name" value="Terpenoid_cyclase/PrenylTrfase"/>
</dbReference>
<evidence type="ECO:0000313" key="1">
    <source>
        <dbReference type="EMBL" id="QPC84456.1"/>
    </source>
</evidence>
<protein>
    <submittedName>
        <fullName evidence="1">Uncharacterized protein</fullName>
    </submittedName>
</protein>
<dbReference type="KEGG" id="pmet:G4Y79_08795"/>
<organism evidence="1 2">
    <name type="scientific">Phototrophicus methaneseepsis</name>
    <dbReference type="NCBI Taxonomy" id="2710758"/>
    <lineage>
        <taxon>Bacteria</taxon>
        <taxon>Bacillati</taxon>
        <taxon>Chloroflexota</taxon>
        <taxon>Candidatus Thermofontia</taxon>
        <taxon>Phototrophicales</taxon>
        <taxon>Phototrophicaceae</taxon>
        <taxon>Phototrophicus</taxon>
    </lineage>
</organism>
<keyword evidence="2" id="KW-1185">Reference proteome</keyword>
<name>A0A7S8ECK1_9CHLR</name>
<dbReference type="SUPFAM" id="SSF48239">
    <property type="entry name" value="Terpenoid cyclases/Protein prenyltransferases"/>
    <property type="match status" value="1"/>
</dbReference>
<dbReference type="RefSeq" id="WP_195172519.1">
    <property type="nucleotide sequence ID" value="NZ_CP062983.1"/>
</dbReference>
<dbReference type="AlphaFoldDB" id="A0A7S8ECK1"/>
<evidence type="ECO:0000313" key="2">
    <source>
        <dbReference type="Proteomes" id="UP000594468"/>
    </source>
</evidence>
<accession>A0A7S8ECK1</accession>